<organism evidence="2 3">
    <name type="scientific">Nepenthes gracilis</name>
    <name type="common">Slender pitcher plant</name>
    <dbReference type="NCBI Taxonomy" id="150966"/>
    <lineage>
        <taxon>Eukaryota</taxon>
        <taxon>Viridiplantae</taxon>
        <taxon>Streptophyta</taxon>
        <taxon>Embryophyta</taxon>
        <taxon>Tracheophyta</taxon>
        <taxon>Spermatophyta</taxon>
        <taxon>Magnoliopsida</taxon>
        <taxon>eudicotyledons</taxon>
        <taxon>Gunneridae</taxon>
        <taxon>Pentapetalae</taxon>
        <taxon>Caryophyllales</taxon>
        <taxon>Nepenthaceae</taxon>
        <taxon>Nepenthes</taxon>
    </lineage>
</organism>
<reference evidence="2" key="1">
    <citation type="submission" date="2023-05" db="EMBL/GenBank/DDBJ databases">
        <title>Nepenthes gracilis genome sequencing.</title>
        <authorList>
            <person name="Fukushima K."/>
        </authorList>
    </citation>
    <scope>NUCLEOTIDE SEQUENCE</scope>
    <source>
        <strain evidence="2">SING2019-196</strain>
    </source>
</reference>
<dbReference type="AlphaFoldDB" id="A0AAD3SFL4"/>
<keyword evidence="1" id="KW-1133">Transmembrane helix</keyword>
<dbReference type="EMBL" id="BSYO01000009">
    <property type="protein sequence ID" value="GMH09739.1"/>
    <property type="molecule type" value="Genomic_DNA"/>
</dbReference>
<evidence type="ECO:0000256" key="1">
    <source>
        <dbReference type="SAM" id="Phobius"/>
    </source>
</evidence>
<feature type="transmembrane region" description="Helical" evidence="1">
    <location>
        <begin position="58"/>
        <end position="77"/>
    </location>
</feature>
<keyword evidence="3" id="KW-1185">Reference proteome</keyword>
<gene>
    <name evidence="2" type="ORF">Nepgr_011580</name>
</gene>
<accession>A0AAD3SFL4</accession>
<keyword evidence="1" id="KW-0472">Membrane</keyword>
<comment type="caution">
    <text evidence="2">The sequence shown here is derived from an EMBL/GenBank/DDBJ whole genome shotgun (WGS) entry which is preliminary data.</text>
</comment>
<sequence length="191" mass="20047">MAVDASGRFAAFGCEGFCPVCVHVAGCGLDFPSLHEALLLPRSGMGVLTELVSLIKKGGILAGFGLVGLLVAWQIVLAGQLVDRWKFGAPAALVHSSGMKLHYAGFGAFAACPMSNRAKDETVSDVVISKLDMVDARISSDAILNQEPEVSYLVNRCLDIDVADVQLAATQESEAPSSLGNSDDLMEPLPI</sequence>
<evidence type="ECO:0000313" key="2">
    <source>
        <dbReference type="EMBL" id="GMH09739.1"/>
    </source>
</evidence>
<keyword evidence="1" id="KW-0812">Transmembrane</keyword>
<dbReference type="Proteomes" id="UP001279734">
    <property type="component" value="Unassembled WGS sequence"/>
</dbReference>
<proteinExistence type="predicted"/>
<protein>
    <submittedName>
        <fullName evidence="2">Uncharacterized protein</fullName>
    </submittedName>
</protein>
<evidence type="ECO:0000313" key="3">
    <source>
        <dbReference type="Proteomes" id="UP001279734"/>
    </source>
</evidence>
<name>A0AAD3SFL4_NEPGR</name>